<evidence type="ECO:0000313" key="5">
    <source>
        <dbReference type="Proteomes" id="UP000251799"/>
    </source>
</evidence>
<dbReference type="InterPro" id="IPR001829">
    <property type="entry name" value="Pili_assmbl_chaperone_bac"/>
</dbReference>
<dbReference type="GO" id="GO:0071555">
    <property type="term" value="P:cell wall organization"/>
    <property type="evidence" value="ECO:0007669"/>
    <property type="project" value="InterPro"/>
</dbReference>
<reference evidence="4 5" key="1">
    <citation type="submission" date="2018-06" db="EMBL/GenBank/DDBJ databases">
        <authorList>
            <consortium name="Pathogen Informatics"/>
            <person name="Doyle S."/>
        </authorList>
    </citation>
    <scope>NUCLEOTIDE SEQUENCE [LARGE SCALE GENOMIC DNA]</scope>
    <source>
        <strain evidence="4 5">NCTC8576</strain>
    </source>
</reference>
<keyword evidence="2" id="KW-0732">Signal</keyword>
<dbReference type="PROSITE" id="PS51257">
    <property type="entry name" value="PROKAR_LIPOPROTEIN"/>
    <property type="match status" value="1"/>
</dbReference>
<evidence type="ECO:0000256" key="2">
    <source>
        <dbReference type="SAM" id="SignalP"/>
    </source>
</evidence>
<dbReference type="PRINTS" id="PR00969">
    <property type="entry name" value="CHAPERONPILI"/>
</dbReference>
<dbReference type="InterPro" id="IPR018046">
    <property type="entry name" value="Pili_assmbl_chaperone_CS"/>
</dbReference>
<sequence>MKTCITKGIVTVSLTAILLSCSSAWAAGKGGIGLAATRLVYSEGEEQISLGVRNTSPDVPYLIQSWVMTPDNKKSADFIITPPLFVLNPANENLLRIMYIGAPLAKDRETLFFTSVRAVPSTTKREAGRGKYPEDCHTKRHQTFLATKRFSVSLRRGSGETALHFVS</sequence>
<evidence type="ECO:0000259" key="3">
    <source>
        <dbReference type="Pfam" id="PF00345"/>
    </source>
</evidence>
<proteinExistence type="inferred from homology"/>
<comment type="similarity">
    <text evidence="1">Belongs to the periplasmic pilus chaperone family.</text>
</comment>
<dbReference type="InterPro" id="IPR013783">
    <property type="entry name" value="Ig-like_fold"/>
</dbReference>
<dbReference type="Proteomes" id="UP000251799">
    <property type="component" value="Unassembled WGS sequence"/>
</dbReference>
<dbReference type="Pfam" id="PF00345">
    <property type="entry name" value="PapD_N"/>
    <property type="match status" value="1"/>
</dbReference>
<dbReference type="InterPro" id="IPR016147">
    <property type="entry name" value="Pili_assmbl_chaperone_N"/>
</dbReference>
<comment type="subcellular location">
    <subcellularLocation>
        <location evidence="1">Periplasm</location>
    </subcellularLocation>
</comment>
<feature type="domain" description="Pili assembly chaperone N-terminal" evidence="3">
    <location>
        <begin position="31"/>
        <end position="127"/>
    </location>
</feature>
<evidence type="ECO:0000313" key="4">
    <source>
        <dbReference type="EMBL" id="SPZ86795.1"/>
    </source>
</evidence>
<dbReference type="GO" id="GO:0030288">
    <property type="term" value="C:outer membrane-bounded periplasmic space"/>
    <property type="evidence" value="ECO:0007669"/>
    <property type="project" value="InterPro"/>
</dbReference>
<feature type="chain" id="PRO_5016027997" evidence="2">
    <location>
        <begin position="27"/>
        <end position="167"/>
    </location>
</feature>
<dbReference type="InterPro" id="IPR050643">
    <property type="entry name" value="Periplasmic_pilus_chap"/>
</dbReference>
<feature type="signal peptide" evidence="2">
    <location>
        <begin position="1"/>
        <end position="26"/>
    </location>
</feature>
<evidence type="ECO:0000256" key="1">
    <source>
        <dbReference type="RuleBase" id="RU003918"/>
    </source>
</evidence>
<protein>
    <submittedName>
        <fullName evidence="4">Chaperone</fullName>
    </submittedName>
</protein>
<dbReference type="PANTHER" id="PTHR30251:SF0">
    <property type="entry name" value="FIMBRIAL CHAPERONE PROTEIN ELFD-RELATED"/>
    <property type="match status" value="1"/>
</dbReference>
<organism evidence="4 5">
    <name type="scientific">Shigella boydii</name>
    <dbReference type="NCBI Taxonomy" id="621"/>
    <lineage>
        <taxon>Bacteria</taxon>
        <taxon>Pseudomonadati</taxon>
        <taxon>Pseudomonadota</taxon>
        <taxon>Gammaproteobacteria</taxon>
        <taxon>Enterobacterales</taxon>
        <taxon>Enterobacteriaceae</taxon>
        <taxon>Shigella</taxon>
    </lineage>
</organism>
<dbReference type="PANTHER" id="PTHR30251">
    <property type="entry name" value="PILUS ASSEMBLY CHAPERONE"/>
    <property type="match status" value="1"/>
</dbReference>
<accession>A0A2X2JHN2</accession>
<gene>
    <name evidence="4" type="primary">ycbR</name>
    <name evidence="4" type="ORF">NCTC8576_03796</name>
</gene>
<name>A0A2X2JHN2_SHIBO</name>
<dbReference type="InterPro" id="IPR008962">
    <property type="entry name" value="PapD-like_sf"/>
</dbReference>
<dbReference type="AlphaFoldDB" id="A0A2X2JHN2"/>
<dbReference type="SUPFAM" id="SSF49354">
    <property type="entry name" value="PapD-like"/>
    <property type="match status" value="1"/>
</dbReference>
<dbReference type="PROSITE" id="PS00635">
    <property type="entry name" value="PILI_CHAPERONE"/>
    <property type="match status" value="1"/>
</dbReference>
<keyword evidence="1" id="KW-0143">Chaperone</keyword>
<dbReference type="EMBL" id="UAUR01000006">
    <property type="protein sequence ID" value="SPZ86795.1"/>
    <property type="molecule type" value="Genomic_DNA"/>
</dbReference>
<dbReference type="Gene3D" id="2.60.40.10">
    <property type="entry name" value="Immunoglobulins"/>
    <property type="match status" value="1"/>
</dbReference>